<sequence>MKVAILGASGWIGSHILATANARGHEVTALVRDPNTITDKEVNIQQYDLSQPINTLREVLSNVDAVIVAIGGRALGNHDIVANTAKMLLAELPKMGVSRLLWVGGAGSLEASPGVTLVSLPNFPAEYKNEAIAQGQALTVFKTSQSDVNWTFISPAAQIFPGEAQGSYRIGADALITDDEGNSKISVTDYAKAMIDELENATYPNQRIGVAY</sequence>
<dbReference type="CDD" id="cd05244">
    <property type="entry name" value="BVR-B_like_SDR_a"/>
    <property type="match status" value="1"/>
</dbReference>
<evidence type="ECO:0000313" key="2">
    <source>
        <dbReference type="EMBL" id="EAR28569.1"/>
    </source>
</evidence>
<dbReference type="EMBL" id="AAOH01000004">
    <property type="protein sequence ID" value="EAR28569.1"/>
    <property type="molecule type" value="Genomic_DNA"/>
</dbReference>
<dbReference type="SUPFAM" id="SSF51735">
    <property type="entry name" value="NAD(P)-binding Rossmann-fold domains"/>
    <property type="match status" value="1"/>
</dbReference>
<name>A4CB11_9GAMM</name>
<protein>
    <recommendedName>
        <fullName evidence="1">NAD(P)-binding domain-containing protein</fullName>
    </recommendedName>
</protein>
<dbReference type="Pfam" id="PF13460">
    <property type="entry name" value="NAD_binding_10"/>
    <property type="match status" value="1"/>
</dbReference>
<dbReference type="RefSeq" id="WP_009840396.1">
    <property type="nucleotide sequence ID" value="NZ_CH959301.1"/>
</dbReference>
<dbReference type="HOGENOM" id="CLU_025711_3_1_6"/>
<comment type="caution">
    <text evidence="2">The sequence shown here is derived from an EMBL/GenBank/DDBJ whole genome shotgun (WGS) entry which is preliminary data.</text>
</comment>
<gene>
    <name evidence="2" type="ORF">PTD2_22177</name>
</gene>
<dbReference type="Proteomes" id="UP000006201">
    <property type="component" value="Unassembled WGS sequence"/>
</dbReference>
<accession>A4CB11</accession>
<reference evidence="2 3" key="1">
    <citation type="submission" date="2006-02" db="EMBL/GenBank/DDBJ databases">
        <authorList>
            <person name="Moran M.A."/>
            <person name="Kjelleberg S."/>
            <person name="Egan S."/>
            <person name="Saunders N."/>
            <person name="Thomas T."/>
            <person name="Ferriera S."/>
            <person name="Johnson J."/>
            <person name="Kravitz S."/>
            <person name="Halpern A."/>
            <person name="Remington K."/>
            <person name="Beeson K."/>
            <person name="Tran B."/>
            <person name="Rogers Y.-H."/>
            <person name="Friedman R."/>
            <person name="Venter J.C."/>
        </authorList>
    </citation>
    <scope>NUCLEOTIDE SEQUENCE [LARGE SCALE GENOMIC DNA]</scope>
    <source>
        <strain evidence="2 3">D2</strain>
    </source>
</reference>
<dbReference type="PANTHER" id="PTHR43355">
    <property type="entry name" value="FLAVIN REDUCTASE (NADPH)"/>
    <property type="match status" value="1"/>
</dbReference>
<dbReference type="InterPro" id="IPR051606">
    <property type="entry name" value="Polyketide_Oxido-like"/>
</dbReference>
<dbReference type="Gene3D" id="3.40.50.720">
    <property type="entry name" value="NAD(P)-binding Rossmann-like Domain"/>
    <property type="match status" value="1"/>
</dbReference>
<dbReference type="PANTHER" id="PTHR43355:SF2">
    <property type="entry name" value="FLAVIN REDUCTASE (NADPH)"/>
    <property type="match status" value="1"/>
</dbReference>
<dbReference type="GO" id="GO:0016646">
    <property type="term" value="F:oxidoreductase activity, acting on the CH-NH group of donors, NAD or NADP as acceptor"/>
    <property type="evidence" value="ECO:0007669"/>
    <property type="project" value="TreeGrafter"/>
</dbReference>
<evidence type="ECO:0000259" key="1">
    <source>
        <dbReference type="Pfam" id="PF13460"/>
    </source>
</evidence>
<evidence type="ECO:0000313" key="3">
    <source>
        <dbReference type="Proteomes" id="UP000006201"/>
    </source>
</evidence>
<dbReference type="InterPro" id="IPR016040">
    <property type="entry name" value="NAD(P)-bd_dom"/>
</dbReference>
<dbReference type="OrthoDB" id="7352421at2"/>
<dbReference type="eggNOG" id="COG2910">
    <property type="taxonomic scope" value="Bacteria"/>
</dbReference>
<keyword evidence="3" id="KW-1185">Reference proteome</keyword>
<dbReference type="STRING" id="87626.PTD2_22177"/>
<dbReference type="AlphaFoldDB" id="A4CB11"/>
<proteinExistence type="predicted"/>
<dbReference type="InterPro" id="IPR036291">
    <property type="entry name" value="NAD(P)-bd_dom_sf"/>
</dbReference>
<feature type="domain" description="NAD(P)-binding" evidence="1">
    <location>
        <begin position="7"/>
        <end position="200"/>
    </location>
</feature>
<organism evidence="2 3">
    <name type="scientific">Pseudoalteromonas tunicata D2</name>
    <dbReference type="NCBI Taxonomy" id="87626"/>
    <lineage>
        <taxon>Bacteria</taxon>
        <taxon>Pseudomonadati</taxon>
        <taxon>Pseudomonadota</taxon>
        <taxon>Gammaproteobacteria</taxon>
        <taxon>Alteromonadales</taxon>
        <taxon>Pseudoalteromonadaceae</taxon>
        <taxon>Pseudoalteromonas</taxon>
    </lineage>
</organism>